<protein>
    <submittedName>
        <fullName evidence="2">Uncharacterized protein</fullName>
    </submittedName>
</protein>
<dbReference type="Proteomes" id="UP001374584">
    <property type="component" value="Unassembled WGS sequence"/>
</dbReference>
<name>A0AAN9QVL2_PHACN</name>
<dbReference type="AlphaFoldDB" id="A0AAN9QVL2"/>
<gene>
    <name evidence="2" type="ORF">VNO80_17517</name>
</gene>
<keyword evidence="1" id="KW-0472">Membrane</keyword>
<accession>A0AAN9QVL2</accession>
<keyword evidence="1" id="KW-0812">Transmembrane</keyword>
<dbReference type="EMBL" id="JAYMYR010000007">
    <property type="protein sequence ID" value="KAK7352100.1"/>
    <property type="molecule type" value="Genomic_DNA"/>
</dbReference>
<evidence type="ECO:0000313" key="3">
    <source>
        <dbReference type="Proteomes" id="UP001374584"/>
    </source>
</evidence>
<sequence length="78" mass="9099">MSVEGFVKLRQVGPTCCLLPSPAPIPITPPTRPLFPFLSPLSSCRRRQTPLIYSYLFICLFYYHNHFLIHQQTQFPYL</sequence>
<keyword evidence="1" id="KW-1133">Transmembrane helix</keyword>
<evidence type="ECO:0000313" key="2">
    <source>
        <dbReference type="EMBL" id="KAK7352100.1"/>
    </source>
</evidence>
<reference evidence="2 3" key="1">
    <citation type="submission" date="2024-01" db="EMBL/GenBank/DDBJ databases">
        <title>The genomes of 5 underutilized Papilionoideae crops provide insights into root nodulation and disease resistanc.</title>
        <authorList>
            <person name="Jiang F."/>
        </authorList>
    </citation>
    <scope>NUCLEOTIDE SEQUENCE [LARGE SCALE GENOMIC DNA]</scope>
    <source>
        <strain evidence="2">JINMINGXINNONG_FW02</strain>
        <tissue evidence="2">Leaves</tissue>
    </source>
</reference>
<proteinExistence type="predicted"/>
<comment type="caution">
    <text evidence="2">The sequence shown here is derived from an EMBL/GenBank/DDBJ whole genome shotgun (WGS) entry which is preliminary data.</text>
</comment>
<organism evidence="2 3">
    <name type="scientific">Phaseolus coccineus</name>
    <name type="common">Scarlet runner bean</name>
    <name type="synonym">Phaseolus multiflorus</name>
    <dbReference type="NCBI Taxonomy" id="3886"/>
    <lineage>
        <taxon>Eukaryota</taxon>
        <taxon>Viridiplantae</taxon>
        <taxon>Streptophyta</taxon>
        <taxon>Embryophyta</taxon>
        <taxon>Tracheophyta</taxon>
        <taxon>Spermatophyta</taxon>
        <taxon>Magnoliopsida</taxon>
        <taxon>eudicotyledons</taxon>
        <taxon>Gunneridae</taxon>
        <taxon>Pentapetalae</taxon>
        <taxon>rosids</taxon>
        <taxon>fabids</taxon>
        <taxon>Fabales</taxon>
        <taxon>Fabaceae</taxon>
        <taxon>Papilionoideae</taxon>
        <taxon>50 kb inversion clade</taxon>
        <taxon>NPAAA clade</taxon>
        <taxon>indigoferoid/millettioid clade</taxon>
        <taxon>Phaseoleae</taxon>
        <taxon>Phaseolus</taxon>
    </lineage>
</organism>
<evidence type="ECO:0000256" key="1">
    <source>
        <dbReference type="SAM" id="Phobius"/>
    </source>
</evidence>
<keyword evidence="3" id="KW-1185">Reference proteome</keyword>
<feature type="transmembrane region" description="Helical" evidence="1">
    <location>
        <begin position="51"/>
        <end position="69"/>
    </location>
</feature>